<evidence type="ECO:0000313" key="1">
    <source>
        <dbReference type="EMBL" id="CAN0235086.1"/>
    </source>
</evidence>
<organism evidence="1 2">
    <name type="scientific">Rangifer tarandus platyrhynchus</name>
    <name type="common">Svalbard reindeer</name>
    <dbReference type="NCBI Taxonomy" id="3082113"/>
    <lineage>
        <taxon>Eukaryota</taxon>
        <taxon>Metazoa</taxon>
        <taxon>Chordata</taxon>
        <taxon>Craniata</taxon>
        <taxon>Vertebrata</taxon>
        <taxon>Euteleostomi</taxon>
        <taxon>Mammalia</taxon>
        <taxon>Eutheria</taxon>
        <taxon>Laurasiatheria</taxon>
        <taxon>Artiodactyla</taxon>
        <taxon>Ruminantia</taxon>
        <taxon>Pecora</taxon>
        <taxon>Cervidae</taxon>
        <taxon>Odocoileinae</taxon>
        <taxon>Rangifer</taxon>
    </lineage>
</organism>
<dbReference type="Proteomes" id="UP001162501">
    <property type="component" value="Chromosome 24"/>
</dbReference>
<dbReference type="EMBL" id="OX596108">
    <property type="protein sequence ID" value="CAN0235086.1"/>
    <property type="molecule type" value="Genomic_DNA"/>
</dbReference>
<reference evidence="1" key="2">
    <citation type="submission" date="2025-03" db="EMBL/GenBank/DDBJ databases">
        <authorList>
            <consortium name="ELIXIR-Norway"/>
            <consortium name="Elixir Norway"/>
        </authorList>
    </citation>
    <scope>NUCLEOTIDE SEQUENCE</scope>
</reference>
<accession>A0AC59Z5A9</accession>
<reference evidence="1" key="1">
    <citation type="submission" date="2023-05" db="EMBL/GenBank/DDBJ databases">
        <authorList>
            <consortium name="ELIXIR-Norway"/>
        </authorList>
    </citation>
    <scope>NUCLEOTIDE SEQUENCE</scope>
</reference>
<proteinExistence type="predicted"/>
<protein>
    <submittedName>
        <fullName evidence="1">Uncharacterized protein</fullName>
    </submittedName>
</protein>
<evidence type="ECO:0000313" key="2">
    <source>
        <dbReference type="Proteomes" id="UP001162501"/>
    </source>
</evidence>
<sequence>MRDGLAAQKSLVLDLSGLSQCRRNLFGKRCPGEYVSAKKIRDSSYLKYGGFCPPDPDAGARMGGHILWALPKARQGHTGASDQEPGPDPTPYVVPKRA</sequence>
<name>A0AC59Z5A9_RANTA</name>
<gene>
    <name evidence="1" type="ORF">MRATA1EN22A_LOCUS14089</name>
</gene>